<organism evidence="2 3">
    <name type="scientific">Plasmodium falciparum Tanzania</name>
    <name type="common">2000708</name>
    <dbReference type="NCBI Taxonomy" id="1036725"/>
    <lineage>
        <taxon>Eukaryota</taxon>
        <taxon>Sar</taxon>
        <taxon>Alveolata</taxon>
        <taxon>Apicomplexa</taxon>
        <taxon>Aconoidasida</taxon>
        <taxon>Haemosporida</taxon>
        <taxon>Plasmodiidae</taxon>
        <taxon>Plasmodium</taxon>
        <taxon>Plasmodium (Laverania)</taxon>
    </lineage>
</organism>
<dbReference type="InterPro" id="IPR004000">
    <property type="entry name" value="Actin"/>
</dbReference>
<reference evidence="2 3" key="1">
    <citation type="submission" date="2013-02" db="EMBL/GenBank/DDBJ databases">
        <title>The Genome Annotation of Plasmodium falciparum Tanzania (2000708).</title>
        <authorList>
            <consortium name="The Broad Institute Genome Sequencing Platform"/>
            <consortium name="The Broad Institute Genome Sequencing Center for Infectious Disease"/>
            <person name="Neafsey D."/>
            <person name="Hoffman S."/>
            <person name="Volkman S."/>
            <person name="Rosenthal P."/>
            <person name="Walker B."/>
            <person name="Young S.K."/>
            <person name="Zeng Q."/>
            <person name="Gargeya S."/>
            <person name="Fitzgerald M."/>
            <person name="Haas B."/>
            <person name="Abouelleil A."/>
            <person name="Allen A.W."/>
            <person name="Alvarado L."/>
            <person name="Arachchi H.M."/>
            <person name="Berlin A.M."/>
            <person name="Chapman S.B."/>
            <person name="Gainer-Dewar J."/>
            <person name="Goldberg J."/>
            <person name="Griggs A."/>
            <person name="Gujja S."/>
            <person name="Hansen M."/>
            <person name="Howarth C."/>
            <person name="Imamovic A."/>
            <person name="Ireland A."/>
            <person name="Larimer J."/>
            <person name="McCowan C."/>
            <person name="Murphy C."/>
            <person name="Pearson M."/>
            <person name="Poon T.W."/>
            <person name="Priest M."/>
            <person name="Roberts A."/>
            <person name="Saif S."/>
            <person name="Shea T."/>
            <person name="Sisk P."/>
            <person name="Sykes S."/>
            <person name="Wortman J."/>
            <person name="Nusbaum C."/>
            <person name="Birren B."/>
        </authorList>
    </citation>
    <scope>NUCLEOTIDE SEQUENCE [LARGE SCALE GENOMIC DNA]</scope>
    <source>
        <strain evidence="3">Tanzania (2000708)</strain>
    </source>
</reference>
<dbReference type="InterPro" id="IPR043129">
    <property type="entry name" value="ATPase_NBD"/>
</dbReference>
<dbReference type="Proteomes" id="UP000030708">
    <property type="component" value="Unassembled WGS sequence"/>
</dbReference>
<dbReference type="AlphaFoldDB" id="A0A024VZM3"/>
<dbReference type="Gene3D" id="3.30.420.40">
    <property type="match status" value="1"/>
</dbReference>
<gene>
    <name evidence="2" type="ORF">PFTANZ_05187</name>
</gene>
<evidence type="ECO:0000313" key="3">
    <source>
        <dbReference type="Proteomes" id="UP000030708"/>
    </source>
</evidence>
<accession>A0A024VZM3</accession>
<proteinExistence type="predicted"/>
<reference evidence="2 3" key="2">
    <citation type="submission" date="2013-02" db="EMBL/GenBank/DDBJ databases">
        <title>The Genome Sequence of Plasmodium falciparum Tanzania (2000708).</title>
        <authorList>
            <consortium name="The Broad Institute Genome Sequencing Platform"/>
            <consortium name="The Broad Institute Genome Sequencing Center for Infectious Disease"/>
            <person name="Neafsey D."/>
            <person name="Cheeseman I."/>
            <person name="Volkman S."/>
            <person name="Adams J."/>
            <person name="Walker B."/>
            <person name="Young S.K."/>
            <person name="Zeng Q."/>
            <person name="Gargeya S."/>
            <person name="Fitzgerald M."/>
            <person name="Haas B."/>
            <person name="Abouelleil A."/>
            <person name="Alvarado L."/>
            <person name="Arachchi H.M."/>
            <person name="Berlin A.M."/>
            <person name="Chapman S.B."/>
            <person name="Dewar J."/>
            <person name="Goldberg J."/>
            <person name="Griggs A."/>
            <person name="Gujja S."/>
            <person name="Hansen M."/>
            <person name="Howarth C."/>
            <person name="Imamovic A."/>
            <person name="Larimer J."/>
            <person name="McCowan C."/>
            <person name="Murphy C."/>
            <person name="Neiman D."/>
            <person name="Pearson M."/>
            <person name="Priest M."/>
            <person name="Roberts A."/>
            <person name="Saif S."/>
            <person name="Shea T."/>
            <person name="Sisk P."/>
            <person name="Sykes S."/>
            <person name="Wortman J."/>
            <person name="Nusbaum C."/>
            <person name="Birren B."/>
        </authorList>
    </citation>
    <scope>NUCLEOTIDE SEQUENCE [LARGE SCALE GENOMIC DNA]</scope>
    <source>
        <strain evidence="3">Tanzania (2000708)</strain>
    </source>
</reference>
<name>A0A024VZM3_PLAFA</name>
<comment type="catalytic activity">
    <reaction evidence="1">
        <text>ATP + H2O = ADP + phosphate + H(+)</text>
        <dbReference type="Rhea" id="RHEA:13065"/>
        <dbReference type="ChEBI" id="CHEBI:15377"/>
        <dbReference type="ChEBI" id="CHEBI:15378"/>
        <dbReference type="ChEBI" id="CHEBI:30616"/>
        <dbReference type="ChEBI" id="CHEBI:43474"/>
        <dbReference type="ChEBI" id="CHEBI:456216"/>
    </reaction>
</comment>
<dbReference type="Pfam" id="PF00022">
    <property type="entry name" value="Actin"/>
    <property type="match status" value="1"/>
</dbReference>
<sequence>MERFDVNGCKGLPQSIINCIISTDVDIRKELLQSIVITGGLLYKS</sequence>
<dbReference type="EMBL" id="KI926536">
    <property type="protein sequence ID" value="ETW34144.1"/>
    <property type="molecule type" value="Genomic_DNA"/>
</dbReference>
<evidence type="ECO:0000256" key="1">
    <source>
        <dbReference type="ARBA" id="ARBA00049360"/>
    </source>
</evidence>
<protein>
    <submittedName>
        <fullName evidence="2">Uncharacterized protein</fullName>
    </submittedName>
</protein>
<dbReference type="SUPFAM" id="SSF53067">
    <property type="entry name" value="Actin-like ATPase domain"/>
    <property type="match status" value="1"/>
</dbReference>
<evidence type="ECO:0000313" key="2">
    <source>
        <dbReference type="EMBL" id="ETW34144.1"/>
    </source>
</evidence>